<keyword evidence="1" id="KW-0812">Transmembrane</keyword>
<accession>A0A0A9YPE1</accession>
<keyword evidence="1" id="KW-0472">Membrane</keyword>
<gene>
    <name evidence="2" type="ORF">CM83_17372</name>
</gene>
<evidence type="ECO:0000313" key="2">
    <source>
        <dbReference type="EMBL" id="JAG34054.1"/>
    </source>
</evidence>
<protein>
    <submittedName>
        <fullName evidence="2">Uncharacterized protein</fullName>
    </submittedName>
</protein>
<reference evidence="2" key="1">
    <citation type="journal article" date="2014" name="PLoS ONE">
        <title>Transcriptome-Based Identification of ABC Transporters in the Western Tarnished Plant Bug Lygus hesperus.</title>
        <authorList>
            <person name="Hull J.J."/>
            <person name="Chaney K."/>
            <person name="Geib S.M."/>
            <person name="Fabrick J.A."/>
            <person name="Brent C.S."/>
            <person name="Walsh D."/>
            <person name="Lavine L.C."/>
        </authorList>
    </citation>
    <scope>NUCLEOTIDE SEQUENCE</scope>
</reference>
<organism evidence="2">
    <name type="scientific">Lygus hesperus</name>
    <name type="common">Western plant bug</name>
    <dbReference type="NCBI Taxonomy" id="30085"/>
    <lineage>
        <taxon>Eukaryota</taxon>
        <taxon>Metazoa</taxon>
        <taxon>Ecdysozoa</taxon>
        <taxon>Arthropoda</taxon>
        <taxon>Hexapoda</taxon>
        <taxon>Insecta</taxon>
        <taxon>Pterygota</taxon>
        <taxon>Neoptera</taxon>
        <taxon>Paraneoptera</taxon>
        <taxon>Hemiptera</taxon>
        <taxon>Heteroptera</taxon>
        <taxon>Panheteroptera</taxon>
        <taxon>Cimicomorpha</taxon>
        <taxon>Miridae</taxon>
        <taxon>Mirini</taxon>
        <taxon>Lygus</taxon>
    </lineage>
</organism>
<evidence type="ECO:0000256" key="1">
    <source>
        <dbReference type="SAM" id="Phobius"/>
    </source>
</evidence>
<feature type="transmembrane region" description="Helical" evidence="1">
    <location>
        <begin position="67"/>
        <end position="95"/>
    </location>
</feature>
<dbReference type="EMBL" id="GBHO01009550">
    <property type="protein sequence ID" value="JAG34054.1"/>
    <property type="molecule type" value="Transcribed_RNA"/>
</dbReference>
<proteinExistence type="predicted"/>
<keyword evidence="1" id="KW-1133">Transmembrane helix</keyword>
<name>A0A0A9YPE1_LYGHE</name>
<reference evidence="2" key="2">
    <citation type="submission" date="2014-07" db="EMBL/GenBank/DDBJ databases">
        <authorList>
            <person name="Hull J."/>
        </authorList>
    </citation>
    <scope>NUCLEOTIDE SEQUENCE</scope>
</reference>
<sequence>MENTLLQLNVRGEVIVKAEDELRAKATRHAYQLRTLHCAAACYTCYDSSSRIAHDDNKRCLLFTLGLFLLLLLLLLLPLLPLLPLPVLLLSFYILPRSRGGERHRGGSVLCSMQSY</sequence>
<dbReference type="AlphaFoldDB" id="A0A0A9YPE1"/>